<dbReference type="Gene3D" id="1.10.260.40">
    <property type="entry name" value="lambda repressor-like DNA-binding domains"/>
    <property type="match status" value="1"/>
</dbReference>
<dbReference type="InterPro" id="IPR001387">
    <property type="entry name" value="Cro/C1-type_HTH"/>
</dbReference>
<dbReference type="SUPFAM" id="SSF47413">
    <property type="entry name" value="lambda repressor-like DNA-binding domains"/>
    <property type="match status" value="1"/>
</dbReference>
<feature type="domain" description="HTH cro/C1-type" evidence="1">
    <location>
        <begin position="19"/>
        <end position="73"/>
    </location>
</feature>
<reference evidence="2 3" key="1">
    <citation type="journal article" date="2019" name="Int. J. Syst. Evol. Microbiol.">
        <title>The Global Catalogue of Microorganisms (GCM) 10K type strain sequencing project: providing services to taxonomists for standard genome sequencing and annotation.</title>
        <authorList>
            <consortium name="The Broad Institute Genomics Platform"/>
            <consortium name="The Broad Institute Genome Sequencing Center for Infectious Disease"/>
            <person name="Wu L."/>
            <person name="Ma J."/>
        </authorList>
    </citation>
    <scope>NUCLEOTIDE SEQUENCE [LARGE SCALE GENOMIC DNA]</scope>
    <source>
        <strain evidence="2 3">JCM 16114</strain>
    </source>
</reference>
<dbReference type="SMART" id="SM00530">
    <property type="entry name" value="HTH_XRE"/>
    <property type="match status" value="1"/>
</dbReference>
<dbReference type="PROSITE" id="PS50943">
    <property type="entry name" value="HTH_CROC1"/>
    <property type="match status" value="1"/>
</dbReference>
<dbReference type="RefSeq" id="WP_344480817.1">
    <property type="nucleotide sequence ID" value="NZ_BAAAQX010000015.1"/>
</dbReference>
<keyword evidence="3" id="KW-1185">Reference proteome</keyword>
<dbReference type="Proteomes" id="UP001499843">
    <property type="component" value="Unassembled WGS sequence"/>
</dbReference>
<comment type="caution">
    <text evidence="2">The sequence shown here is derived from an EMBL/GenBank/DDBJ whole genome shotgun (WGS) entry which is preliminary data.</text>
</comment>
<accession>A0ABN3CL94</accession>
<evidence type="ECO:0000259" key="1">
    <source>
        <dbReference type="PROSITE" id="PS50943"/>
    </source>
</evidence>
<proteinExistence type="predicted"/>
<evidence type="ECO:0000313" key="2">
    <source>
        <dbReference type="EMBL" id="GAA2210246.1"/>
    </source>
</evidence>
<dbReference type="InterPro" id="IPR010982">
    <property type="entry name" value="Lambda_DNA-bd_dom_sf"/>
</dbReference>
<gene>
    <name evidence="2" type="ORF">GCM10009850_057050</name>
</gene>
<protein>
    <submittedName>
        <fullName evidence="2">Helix-turn-helix transcriptional regulator</fullName>
    </submittedName>
</protein>
<dbReference type="Pfam" id="PF13560">
    <property type="entry name" value="HTH_31"/>
    <property type="match status" value="1"/>
</dbReference>
<dbReference type="EMBL" id="BAAAQX010000015">
    <property type="protein sequence ID" value="GAA2210246.1"/>
    <property type="molecule type" value="Genomic_DNA"/>
</dbReference>
<organism evidence="2 3">
    <name type="scientific">Nonomuraea monospora</name>
    <dbReference type="NCBI Taxonomy" id="568818"/>
    <lineage>
        <taxon>Bacteria</taxon>
        <taxon>Bacillati</taxon>
        <taxon>Actinomycetota</taxon>
        <taxon>Actinomycetes</taxon>
        <taxon>Streptosporangiales</taxon>
        <taxon>Streptosporangiaceae</taxon>
        <taxon>Nonomuraea</taxon>
    </lineage>
</organism>
<dbReference type="InterPro" id="IPR043917">
    <property type="entry name" value="DUF5753"/>
</dbReference>
<sequence>MQATPGDSISPRARFAHNLTEYRKSARMTQAALALRMRCHESLISHIETGRRAPTLDIAEEADKTFGLDGHFVALFTKITQSPTLGWFARWVEEIEPRAVILQSWDPLLIPGILQTSDYARAVFQTSSDLDRVEERVEARIRRLSVFDSACPPTFLALIDEGVLHRPVGTADVLAAQLRYLLELTRHPRITVQLVPIAAGCVPGMMSAFALARLRDGSEVVSVDSVLSGQVTADHDAVAQLKQRYDSIRADAQPKIVTQQAIEDAIEKWTR</sequence>
<evidence type="ECO:0000313" key="3">
    <source>
        <dbReference type="Proteomes" id="UP001499843"/>
    </source>
</evidence>
<name>A0ABN3CL94_9ACTN</name>
<dbReference type="Pfam" id="PF19054">
    <property type="entry name" value="DUF5753"/>
    <property type="match status" value="1"/>
</dbReference>
<dbReference type="CDD" id="cd00093">
    <property type="entry name" value="HTH_XRE"/>
    <property type="match status" value="1"/>
</dbReference>